<dbReference type="Gene3D" id="1.10.10.10">
    <property type="entry name" value="Winged helix-like DNA-binding domain superfamily/Winged helix DNA-binding domain"/>
    <property type="match status" value="1"/>
</dbReference>
<name>A0A9J6QSI6_9FIRM</name>
<dbReference type="Proteomes" id="UP001065549">
    <property type="component" value="Unassembled WGS sequence"/>
</dbReference>
<keyword evidence="6" id="KW-1185">Reference proteome</keyword>
<dbReference type="PANTHER" id="PTHR42756:SF1">
    <property type="entry name" value="TRANSCRIPTIONAL REPRESSOR OF EMRAB OPERON"/>
    <property type="match status" value="1"/>
</dbReference>
<keyword evidence="2 5" id="KW-0238">DNA-binding</keyword>
<protein>
    <submittedName>
        <fullName evidence="5">Winged helix DNA-binding protein</fullName>
    </submittedName>
</protein>
<dbReference type="PROSITE" id="PS50995">
    <property type="entry name" value="HTH_MARR_2"/>
    <property type="match status" value="1"/>
</dbReference>
<dbReference type="EMBL" id="JAOSHN010000003">
    <property type="protein sequence ID" value="MCU7378452.1"/>
    <property type="molecule type" value="Genomic_DNA"/>
</dbReference>
<dbReference type="SMART" id="SM00347">
    <property type="entry name" value="HTH_MARR"/>
    <property type="match status" value="1"/>
</dbReference>
<reference evidence="5" key="1">
    <citation type="submission" date="2022-09" db="EMBL/GenBank/DDBJ databases">
        <title>Culturomic study of gut microbiota in children with autism spectrum disorder.</title>
        <authorList>
            <person name="Efimov B.A."/>
            <person name="Chaplin A.V."/>
            <person name="Sokolova S.R."/>
            <person name="Pikina A.P."/>
            <person name="Korzhanova M."/>
            <person name="Belova V."/>
            <person name="Korostin D."/>
        </authorList>
    </citation>
    <scope>NUCLEOTIDE SEQUENCE</scope>
    <source>
        <strain evidence="5">ASD5510</strain>
    </source>
</reference>
<comment type="caution">
    <text evidence="5">The sequence shown here is derived from an EMBL/GenBank/DDBJ whole genome shotgun (WGS) entry which is preliminary data.</text>
</comment>
<dbReference type="InterPro" id="IPR036390">
    <property type="entry name" value="WH_DNA-bd_sf"/>
</dbReference>
<evidence type="ECO:0000313" key="5">
    <source>
        <dbReference type="EMBL" id="MCU7378452.1"/>
    </source>
</evidence>
<proteinExistence type="predicted"/>
<feature type="domain" description="HTH marR-type" evidence="4">
    <location>
        <begin position="1"/>
        <end position="142"/>
    </location>
</feature>
<evidence type="ECO:0000313" key="6">
    <source>
        <dbReference type="Proteomes" id="UP001065549"/>
    </source>
</evidence>
<evidence type="ECO:0000256" key="3">
    <source>
        <dbReference type="ARBA" id="ARBA00023163"/>
    </source>
</evidence>
<evidence type="ECO:0000259" key="4">
    <source>
        <dbReference type="PROSITE" id="PS50995"/>
    </source>
</evidence>
<evidence type="ECO:0000256" key="2">
    <source>
        <dbReference type="ARBA" id="ARBA00023125"/>
    </source>
</evidence>
<sequence>MAEKDWIEMMEQMQSIRLFARLNVRRKRQSEHFSAESLDLLSRVALAREPLTPLILCKQTGLTKPMMSKLIEELNGKGFLNKEQDPKDKRSYFLILTEEGKKELNNTYQYYLEPVYKIWRHLGEAQFGELMKLINLANRASQE</sequence>
<dbReference type="SUPFAM" id="SSF46785">
    <property type="entry name" value="Winged helix' DNA-binding domain"/>
    <property type="match status" value="1"/>
</dbReference>
<evidence type="ECO:0000256" key="1">
    <source>
        <dbReference type="ARBA" id="ARBA00023015"/>
    </source>
</evidence>
<dbReference type="RefSeq" id="WP_148396472.1">
    <property type="nucleotide sequence ID" value="NZ_JAJAGH010000007.1"/>
</dbReference>
<keyword evidence="3" id="KW-0804">Transcription</keyword>
<keyword evidence="1" id="KW-0805">Transcription regulation</keyword>
<dbReference type="InterPro" id="IPR000835">
    <property type="entry name" value="HTH_MarR-typ"/>
</dbReference>
<dbReference type="AlphaFoldDB" id="A0A9J6QSI6"/>
<organism evidence="5 6">
    <name type="scientific">Hominibacterium faecale</name>
    <dbReference type="NCBI Taxonomy" id="2839743"/>
    <lineage>
        <taxon>Bacteria</taxon>
        <taxon>Bacillati</taxon>
        <taxon>Bacillota</taxon>
        <taxon>Clostridia</taxon>
        <taxon>Peptostreptococcales</taxon>
        <taxon>Anaerovoracaceae</taxon>
        <taxon>Hominibacterium</taxon>
    </lineage>
</organism>
<accession>A0A9J6QSI6</accession>
<dbReference type="Pfam" id="PF01047">
    <property type="entry name" value="MarR"/>
    <property type="match status" value="1"/>
</dbReference>
<dbReference type="GO" id="GO:0003677">
    <property type="term" value="F:DNA binding"/>
    <property type="evidence" value="ECO:0007669"/>
    <property type="project" value="UniProtKB-KW"/>
</dbReference>
<dbReference type="InterPro" id="IPR036388">
    <property type="entry name" value="WH-like_DNA-bd_sf"/>
</dbReference>
<dbReference type="GO" id="GO:0003700">
    <property type="term" value="F:DNA-binding transcription factor activity"/>
    <property type="evidence" value="ECO:0007669"/>
    <property type="project" value="InterPro"/>
</dbReference>
<dbReference type="PANTHER" id="PTHR42756">
    <property type="entry name" value="TRANSCRIPTIONAL REGULATOR, MARR"/>
    <property type="match status" value="1"/>
</dbReference>
<gene>
    <name evidence="5" type="ORF">OBO34_08785</name>
</gene>